<reference evidence="1" key="2">
    <citation type="submission" date="2021-04" db="EMBL/GenBank/DDBJ databases">
        <authorList>
            <person name="Dong X."/>
        </authorList>
    </citation>
    <scope>NUCLEOTIDE SEQUENCE</scope>
    <source>
        <strain evidence="1">ZWT</strain>
    </source>
</reference>
<name>A0A9J6P7E3_9CLOT</name>
<protein>
    <submittedName>
        <fullName evidence="1">Uncharacterized protein</fullName>
    </submittedName>
</protein>
<dbReference type="RefSeq" id="WP_250860866.1">
    <property type="nucleotide sequence ID" value="NZ_JAGSOJ010000004.1"/>
</dbReference>
<dbReference type="AlphaFoldDB" id="A0A9J6P7E3"/>
<reference evidence="1" key="1">
    <citation type="journal article" date="2021" name="mSystems">
        <title>Bacteria and Archaea Synergistically Convert Glycine Betaine to Biogenic Methane in the Formosa Cold Seep of the South China Sea.</title>
        <authorList>
            <person name="Li L."/>
            <person name="Zhang W."/>
            <person name="Zhang S."/>
            <person name="Song L."/>
            <person name="Sun Q."/>
            <person name="Zhang H."/>
            <person name="Xiang H."/>
            <person name="Dong X."/>
        </authorList>
    </citation>
    <scope>NUCLEOTIDE SEQUENCE</scope>
    <source>
        <strain evidence="1">ZWT</strain>
    </source>
</reference>
<proteinExistence type="predicted"/>
<evidence type="ECO:0000313" key="1">
    <source>
        <dbReference type="EMBL" id="MCM1991725.1"/>
    </source>
</evidence>
<accession>A0A9J6P7E3</accession>
<keyword evidence="2" id="KW-1185">Reference proteome</keyword>
<comment type="caution">
    <text evidence="1">The sequence shown here is derived from an EMBL/GenBank/DDBJ whole genome shotgun (WGS) entry which is preliminary data.</text>
</comment>
<dbReference type="Proteomes" id="UP001056429">
    <property type="component" value="Unassembled WGS sequence"/>
</dbReference>
<sequence length="77" mass="8523">MKKNYNTNNNGNKYHPTKGEITSSIRAIDDMTSAMQENYAIVNCGEGECVCTPETCTCPGAKKKTKKVSEDYTKSLH</sequence>
<evidence type="ECO:0000313" key="2">
    <source>
        <dbReference type="Proteomes" id="UP001056429"/>
    </source>
</evidence>
<dbReference type="EMBL" id="JAGSOJ010000004">
    <property type="protein sequence ID" value="MCM1991725.1"/>
    <property type="molecule type" value="Genomic_DNA"/>
</dbReference>
<organism evidence="1 2">
    <name type="scientific">Oceanirhabdus seepicola</name>
    <dbReference type="NCBI Taxonomy" id="2828781"/>
    <lineage>
        <taxon>Bacteria</taxon>
        <taxon>Bacillati</taxon>
        <taxon>Bacillota</taxon>
        <taxon>Clostridia</taxon>
        <taxon>Eubacteriales</taxon>
        <taxon>Clostridiaceae</taxon>
        <taxon>Oceanirhabdus</taxon>
    </lineage>
</organism>
<gene>
    <name evidence="1" type="ORF">KDK92_18460</name>
</gene>